<evidence type="ECO:0000256" key="3">
    <source>
        <dbReference type="PROSITE-ProRule" id="PRU00169"/>
    </source>
</evidence>
<dbReference type="PANTHER" id="PTHR44591:SF14">
    <property type="entry name" value="PROTEIN PILG"/>
    <property type="match status" value="1"/>
</dbReference>
<protein>
    <recommendedName>
        <fullName evidence="8">DNA-binding response regulator</fullName>
    </recommendedName>
</protein>
<evidence type="ECO:0000313" key="7">
    <source>
        <dbReference type="Proteomes" id="UP001156666"/>
    </source>
</evidence>
<dbReference type="InterPro" id="IPR050595">
    <property type="entry name" value="Bact_response_regulator"/>
</dbReference>
<feature type="domain" description="Response regulatory" evidence="4">
    <location>
        <begin position="8"/>
        <end position="123"/>
    </location>
</feature>
<reference evidence="6" key="1">
    <citation type="journal article" date="2014" name="Int. J. Syst. Evol. Microbiol.">
        <title>Complete genome sequence of Corynebacterium casei LMG S-19264T (=DSM 44701T), isolated from a smear-ripened cheese.</title>
        <authorList>
            <consortium name="US DOE Joint Genome Institute (JGI-PGF)"/>
            <person name="Walter F."/>
            <person name="Albersmeier A."/>
            <person name="Kalinowski J."/>
            <person name="Ruckert C."/>
        </authorList>
    </citation>
    <scope>NUCLEOTIDE SEQUENCE</scope>
    <source>
        <strain evidence="6">NBRC 108769</strain>
    </source>
</reference>
<dbReference type="PROSITE" id="PS50930">
    <property type="entry name" value="HTH_LYTTR"/>
    <property type="match status" value="1"/>
</dbReference>
<organism evidence="6 7">
    <name type="scientific">Portibacter lacus</name>
    <dbReference type="NCBI Taxonomy" id="1099794"/>
    <lineage>
        <taxon>Bacteria</taxon>
        <taxon>Pseudomonadati</taxon>
        <taxon>Bacteroidota</taxon>
        <taxon>Saprospiria</taxon>
        <taxon>Saprospirales</taxon>
        <taxon>Haliscomenobacteraceae</taxon>
        <taxon>Portibacter</taxon>
    </lineage>
</organism>
<dbReference type="PROSITE" id="PS50110">
    <property type="entry name" value="RESPONSE_REGULATORY"/>
    <property type="match status" value="1"/>
</dbReference>
<dbReference type="GO" id="GO:0003677">
    <property type="term" value="F:DNA binding"/>
    <property type="evidence" value="ECO:0007669"/>
    <property type="project" value="InterPro"/>
</dbReference>
<dbReference type="AlphaFoldDB" id="A0AA37WEJ9"/>
<evidence type="ECO:0000256" key="2">
    <source>
        <dbReference type="ARBA" id="ARBA00023012"/>
    </source>
</evidence>
<evidence type="ECO:0008006" key="8">
    <source>
        <dbReference type="Google" id="ProtNLM"/>
    </source>
</evidence>
<dbReference type="CDD" id="cd17534">
    <property type="entry name" value="REC_DC-like"/>
    <property type="match status" value="1"/>
</dbReference>
<dbReference type="RefSeq" id="WP_235294164.1">
    <property type="nucleotide sequence ID" value="NZ_BSOH01000011.1"/>
</dbReference>
<dbReference type="InterPro" id="IPR007492">
    <property type="entry name" value="LytTR_DNA-bd_dom"/>
</dbReference>
<dbReference type="Pfam" id="PF00072">
    <property type="entry name" value="Response_reg"/>
    <property type="match status" value="1"/>
</dbReference>
<dbReference type="Gene3D" id="3.40.50.2300">
    <property type="match status" value="1"/>
</dbReference>
<dbReference type="SMART" id="SM00448">
    <property type="entry name" value="REC"/>
    <property type="match status" value="1"/>
</dbReference>
<dbReference type="GO" id="GO:0000160">
    <property type="term" value="P:phosphorelay signal transduction system"/>
    <property type="evidence" value="ECO:0007669"/>
    <property type="project" value="UniProtKB-KW"/>
</dbReference>
<proteinExistence type="predicted"/>
<feature type="modified residue" description="4-aspartylphosphate" evidence="3">
    <location>
        <position position="58"/>
    </location>
</feature>
<evidence type="ECO:0000259" key="5">
    <source>
        <dbReference type="PROSITE" id="PS50930"/>
    </source>
</evidence>
<reference evidence="6" key="2">
    <citation type="submission" date="2023-01" db="EMBL/GenBank/DDBJ databases">
        <title>Draft genome sequence of Portibacter lacus strain NBRC 108769.</title>
        <authorList>
            <person name="Sun Q."/>
            <person name="Mori K."/>
        </authorList>
    </citation>
    <scope>NUCLEOTIDE SEQUENCE</scope>
    <source>
        <strain evidence="6">NBRC 108769</strain>
    </source>
</reference>
<feature type="domain" description="HTH LytTR-type" evidence="5">
    <location>
        <begin position="145"/>
        <end position="245"/>
    </location>
</feature>
<sequence length="246" mass="28406">MEIAKPNKIMIVEDEMLIAADISIELTTEGYEVVGIFTKAEDALKALEESTPEIILMDIVLSGEMNGITAAIEIFKLYKTPVIFLTSSADDATFRKAKEAKPYAFISKPFRKDDLLRAIEITLERMELESEKMETVPFSVMEDRLFVRHNEEMIMVPMDKLLFLEASRNYCRIKTIDKEFHVSTPLGNIEKLLPIENFIRTHRTFIVNLKAITSIHKNNEYLMIDDALIPISRRLREDVVKRFKMV</sequence>
<dbReference type="Gene3D" id="2.40.50.1020">
    <property type="entry name" value="LytTr DNA-binding domain"/>
    <property type="match status" value="1"/>
</dbReference>
<dbReference type="SUPFAM" id="SSF52172">
    <property type="entry name" value="CheY-like"/>
    <property type="match status" value="1"/>
</dbReference>
<evidence type="ECO:0000313" key="6">
    <source>
        <dbReference type="EMBL" id="GLR17457.1"/>
    </source>
</evidence>
<dbReference type="Pfam" id="PF04397">
    <property type="entry name" value="LytTR"/>
    <property type="match status" value="1"/>
</dbReference>
<evidence type="ECO:0000259" key="4">
    <source>
        <dbReference type="PROSITE" id="PS50110"/>
    </source>
</evidence>
<evidence type="ECO:0000256" key="1">
    <source>
        <dbReference type="ARBA" id="ARBA00022553"/>
    </source>
</evidence>
<dbReference type="SMART" id="SM00850">
    <property type="entry name" value="LytTR"/>
    <property type="match status" value="1"/>
</dbReference>
<dbReference type="Proteomes" id="UP001156666">
    <property type="component" value="Unassembled WGS sequence"/>
</dbReference>
<gene>
    <name evidence="6" type="ORF">GCM10007940_20720</name>
</gene>
<dbReference type="PANTHER" id="PTHR44591">
    <property type="entry name" value="STRESS RESPONSE REGULATOR PROTEIN 1"/>
    <property type="match status" value="1"/>
</dbReference>
<keyword evidence="2" id="KW-0902">Two-component regulatory system</keyword>
<dbReference type="EMBL" id="BSOH01000011">
    <property type="protein sequence ID" value="GLR17457.1"/>
    <property type="molecule type" value="Genomic_DNA"/>
</dbReference>
<dbReference type="InterPro" id="IPR001789">
    <property type="entry name" value="Sig_transdc_resp-reg_receiver"/>
</dbReference>
<dbReference type="InterPro" id="IPR011006">
    <property type="entry name" value="CheY-like_superfamily"/>
</dbReference>
<name>A0AA37WEJ9_9BACT</name>
<comment type="caution">
    <text evidence="6">The sequence shown here is derived from an EMBL/GenBank/DDBJ whole genome shotgun (WGS) entry which is preliminary data.</text>
</comment>
<keyword evidence="1 3" id="KW-0597">Phosphoprotein</keyword>
<keyword evidence="7" id="KW-1185">Reference proteome</keyword>
<accession>A0AA37WEJ9</accession>